<dbReference type="InterPro" id="IPR051918">
    <property type="entry name" value="STPP_CPPED1"/>
</dbReference>
<dbReference type="HOGENOM" id="CLU_033055_0_0_11"/>
<name>G4CUB9_9ACTN</name>
<gene>
    <name evidence="2" type="ORF">HMPREF9153_0125</name>
</gene>
<dbReference type="InterPro" id="IPR029052">
    <property type="entry name" value="Metallo-depent_PP-like"/>
</dbReference>
<dbReference type="PANTHER" id="PTHR43143:SF1">
    <property type="entry name" value="SERINE_THREONINE-PROTEIN PHOSPHATASE CPPED1"/>
    <property type="match status" value="1"/>
</dbReference>
<protein>
    <submittedName>
        <fullName evidence="2">Uncharacterized protein</fullName>
    </submittedName>
</protein>
<dbReference type="AlphaFoldDB" id="G4CUB9"/>
<evidence type="ECO:0000313" key="3">
    <source>
        <dbReference type="Proteomes" id="UP000005332"/>
    </source>
</evidence>
<evidence type="ECO:0000256" key="1">
    <source>
        <dbReference type="SAM" id="Phobius"/>
    </source>
</evidence>
<dbReference type="InterPro" id="IPR006311">
    <property type="entry name" value="TAT_signal"/>
</dbReference>
<organism evidence="2 3">
    <name type="scientific">Cutibacterium avidum ATCC 25577</name>
    <dbReference type="NCBI Taxonomy" id="997355"/>
    <lineage>
        <taxon>Bacteria</taxon>
        <taxon>Bacillati</taxon>
        <taxon>Actinomycetota</taxon>
        <taxon>Actinomycetes</taxon>
        <taxon>Propionibacteriales</taxon>
        <taxon>Propionibacteriaceae</taxon>
        <taxon>Cutibacterium</taxon>
    </lineage>
</organism>
<sequence>MTMGFVRRAEWPFDLAKGKLMPEDEDKLTRIDDNVARNTLGRRSFLGGMTLVAAAAVTGTAPALAHASKRLHSTAGTTLEQVGLRDPGSGYRRLKAQRGYPLVVREELARGKSGRDDRRHGLASVVQLTDLHVTDVQSPMRVEFLHLLAGPAFRPHEALGPLATASLVRRVNSLRGGPATGRAFDALVSTGDNTDNHEHVELDWYLTLLAGGTIVPNTGARDRWESVQTFGDPLFYNPEAHHDDMYKRAGFPQIDGYFRRVMAPVSSSGVKIPWYAVFGNHDDSVQGTLPADWEFLKAMYTSDRKITGFASDRDAKAYVQAAQGGGPVALSNDAVSLTRRVTADERRVPFTPFEFIQAHLREGADGAGPHGHGFSENDLNAVRGYYTFPIAEGVTGISLDSTNRAGYTNGSIDDRQWKWLKSVLRAGSSVYYDDLGVRHHHDASDTMFVLFSHHDSKTMNNPVLPGDGTGIRHLGPELVSLLSHYPNVVAWVNGHVHANNITAHRHALDARRSWWEINTASHVDFPQMARVIELADNHDGTVSIFTTLIESNAPYQADYDTTDPDGLASLYREFGANDIHTMARRLGTSVDHNTELLLAHPWA</sequence>
<dbReference type="Gene3D" id="3.60.21.10">
    <property type="match status" value="1"/>
</dbReference>
<dbReference type="InterPro" id="IPR022506">
    <property type="entry name" value="Metallophosphoesterase_PPA1498"/>
</dbReference>
<keyword evidence="3" id="KW-1185">Reference proteome</keyword>
<dbReference type="EMBL" id="AGBA01000003">
    <property type="protein sequence ID" value="EGY79060.1"/>
    <property type="molecule type" value="Genomic_DNA"/>
</dbReference>
<comment type="caution">
    <text evidence="2">The sequence shown here is derived from an EMBL/GenBank/DDBJ whole genome shotgun (WGS) entry which is preliminary data.</text>
</comment>
<dbReference type="PROSITE" id="PS51318">
    <property type="entry name" value="TAT"/>
    <property type="match status" value="1"/>
</dbReference>
<accession>G4CUB9</accession>
<dbReference type="Proteomes" id="UP000005332">
    <property type="component" value="Unassembled WGS sequence"/>
</dbReference>
<dbReference type="NCBIfam" id="TIGR03767">
    <property type="entry name" value="P_acnes_RR"/>
    <property type="match status" value="1"/>
</dbReference>
<keyword evidence="1" id="KW-0812">Transmembrane</keyword>
<dbReference type="PANTHER" id="PTHR43143">
    <property type="entry name" value="METALLOPHOSPHOESTERASE, CALCINEURIN SUPERFAMILY"/>
    <property type="match status" value="1"/>
</dbReference>
<dbReference type="SUPFAM" id="SSF56300">
    <property type="entry name" value="Metallo-dependent phosphatases"/>
    <property type="match status" value="1"/>
</dbReference>
<dbReference type="PATRIC" id="fig|997355.3.peg.125"/>
<keyword evidence="1" id="KW-0472">Membrane</keyword>
<keyword evidence="1" id="KW-1133">Transmembrane helix</keyword>
<proteinExistence type="predicted"/>
<reference evidence="2 3" key="1">
    <citation type="submission" date="2011-06" db="EMBL/GenBank/DDBJ databases">
        <authorList>
            <person name="Muzny D."/>
            <person name="Qin X."/>
            <person name="Deng J."/>
            <person name="Jiang H."/>
            <person name="Liu Y."/>
            <person name="Qu J."/>
            <person name="Song X.-Z."/>
            <person name="Zhang L."/>
            <person name="Thornton R."/>
            <person name="Coyle M."/>
            <person name="Francisco L."/>
            <person name="Jackson L."/>
            <person name="Javaid M."/>
            <person name="Korchina V."/>
            <person name="Kovar C."/>
            <person name="Mata R."/>
            <person name="Mathew T."/>
            <person name="Ngo R."/>
            <person name="Nguyen L."/>
            <person name="Nguyen N."/>
            <person name="Okwuonu G."/>
            <person name="Ongeri F."/>
            <person name="Pham C."/>
            <person name="Simmons D."/>
            <person name="Wilczek-Boney K."/>
            <person name="Hale W."/>
            <person name="Jakkamsetti A."/>
            <person name="Pham P."/>
            <person name="Ruth R."/>
            <person name="San Lucas F."/>
            <person name="Warren J."/>
            <person name="Zhang J."/>
            <person name="Zhao Z."/>
            <person name="Zhou C."/>
            <person name="Zhu D."/>
            <person name="Lee S."/>
            <person name="Bess C."/>
            <person name="Blankenburg K."/>
            <person name="Forbes L."/>
            <person name="Fu Q."/>
            <person name="Gubbala S."/>
            <person name="Hirani K."/>
            <person name="Jayaseelan J.C."/>
            <person name="Lara F."/>
            <person name="Munidasa M."/>
            <person name="Palculict T."/>
            <person name="Patil S."/>
            <person name="Pu L.-L."/>
            <person name="Saada N."/>
            <person name="Tang L."/>
            <person name="Weissenberger G."/>
            <person name="Zhu Y."/>
            <person name="Hemphill L."/>
            <person name="Shang Y."/>
            <person name="Youmans B."/>
            <person name="Ayvaz T."/>
            <person name="Ross M."/>
            <person name="Santibanez J."/>
            <person name="Aqrawi P."/>
            <person name="Gross S."/>
            <person name="Joshi V."/>
            <person name="Fowler G."/>
            <person name="Nazareth L."/>
            <person name="Reid J."/>
            <person name="Worley K."/>
            <person name="Petrosino J."/>
            <person name="Highlander S."/>
            <person name="Gibbs R."/>
        </authorList>
    </citation>
    <scope>NUCLEOTIDE SEQUENCE [LARGE SCALE GENOMIC DNA]</scope>
    <source>
        <strain evidence="2 3">ATCC 25577</strain>
    </source>
</reference>
<evidence type="ECO:0000313" key="2">
    <source>
        <dbReference type="EMBL" id="EGY79060.1"/>
    </source>
</evidence>
<feature type="transmembrane region" description="Helical" evidence="1">
    <location>
        <begin position="45"/>
        <end position="65"/>
    </location>
</feature>